<evidence type="ECO:0000313" key="1">
    <source>
        <dbReference type="EMBL" id="KIK19995.1"/>
    </source>
</evidence>
<sequence>MIETGAVGVLSEGATEADGLRACLPKLSCAGSLMGYNPFRGSQQFAAAESEPRLETVLPLLHRRCQTLCAEYDAPRRYAQERRRVEVETKSISQTLGADLLAHIMIAFISAYWGHVSQ</sequence>
<evidence type="ECO:0000313" key="2">
    <source>
        <dbReference type="Proteomes" id="UP000054018"/>
    </source>
</evidence>
<dbReference type="AlphaFoldDB" id="A0A0C9Y5M8"/>
<protein>
    <submittedName>
        <fullName evidence="1">Uncharacterized protein</fullName>
    </submittedName>
</protein>
<keyword evidence="2" id="KW-1185">Reference proteome</keyword>
<name>A0A0C9Y5M8_9AGAM</name>
<reference evidence="1 2" key="1">
    <citation type="submission" date="2014-04" db="EMBL/GenBank/DDBJ databases">
        <authorList>
            <consortium name="DOE Joint Genome Institute"/>
            <person name="Kuo A."/>
            <person name="Kohler A."/>
            <person name="Costa M.D."/>
            <person name="Nagy L.G."/>
            <person name="Floudas D."/>
            <person name="Copeland A."/>
            <person name="Barry K.W."/>
            <person name="Cichocki N."/>
            <person name="Veneault-Fourrey C."/>
            <person name="LaButti K."/>
            <person name="Lindquist E.A."/>
            <person name="Lipzen A."/>
            <person name="Lundell T."/>
            <person name="Morin E."/>
            <person name="Murat C."/>
            <person name="Sun H."/>
            <person name="Tunlid A."/>
            <person name="Henrissat B."/>
            <person name="Grigoriev I.V."/>
            <person name="Hibbett D.S."/>
            <person name="Martin F."/>
            <person name="Nordberg H.P."/>
            <person name="Cantor M.N."/>
            <person name="Hua S.X."/>
        </authorList>
    </citation>
    <scope>NUCLEOTIDE SEQUENCE [LARGE SCALE GENOMIC DNA]</scope>
    <source>
        <strain evidence="1 2">441</strain>
    </source>
</reference>
<dbReference type="OrthoDB" id="2675633at2759"/>
<dbReference type="Proteomes" id="UP000054018">
    <property type="component" value="Unassembled WGS sequence"/>
</dbReference>
<reference evidence="2" key="2">
    <citation type="submission" date="2015-01" db="EMBL/GenBank/DDBJ databases">
        <title>Evolutionary Origins and Diversification of the Mycorrhizal Mutualists.</title>
        <authorList>
            <consortium name="DOE Joint Genome Institute"/>
            <consortium name="Mycorrhizal Genomics Consortium"/>
            <person name="Kohler A."/>
            <person name="Kuo A."/>
            <person name="Nagy L.G."/>
            <person name="Floudas D."/>
            <person name="Copeland A."/>
            <person name="Barry K.W."/>
            <person name="Cichocki N."/>
            <person name="Veneault-Fourrey C."/>
            <person name="LaButti K."/>
            <person name="Lindquist E.A."/>
            <person name="Lipzen A."/>
            <person name="Lundell T."/>
            <person name="Morin E."/>
            <person name="Murat C."/>
            <person name="Riley R."/>
            <person name="Ohm R."/>
            <person name="Sun H."/>
            <person name="Tunlid A."/>
            <person name="Henrissat B."/>
            <person name="Grigoriev I.V."/>
            <person name="Hibbett D.S."/>
            <person name="Martin F."/>
        </authorList>
    </citation>
    <scope>NUCLEOTIDE SEQUENCE [LARGE SCALE GENOMIC DNA]</scope>
    <source>
        <strain evidence="2">441</strain>
    </source>
</reference>
<proteinExistence type="predicted"/>
<dbReference type="EMBL" id="KN833774">
    <property type="protein sequence ID" value="KIK19995.1"/>
    <property type="molecule type" value="Genomic_DNA"/>
</dbReference>
<organism evidence="1 2">
    <name type="scientific">Pisolithus microcarpus 441</name>
    <dbReference type="NCBI Taxonomy" id="765257"/>
    <lineage>
        <taxon>Eukaryota</taxon>
        <taxon>Fungi</taxon>
        <taxon>Dikarya</taxon>
        <taxon>Basidiomycota</taxon>
        <taxon>Agaricomycotina</taxon>
        <taxon>Agaricomycetes</taxon>
        <taxon>Agaricomycetidae</taxon>
        <taxon>Boletales</taxon>
        <taxon>Sclerodermatineae</taxon>
        <taxon>Pisolithaceae</taxon>
        <taxon>Pisolithus</taxon>
    </lineage>
</organism>
<dbReference type="HOGENOM" id="CLU_2074112_0_0_1"/>
<gene>
    <name evidence="1" type="ORF">PISMIDRAFT_616793</name>
</gene>
<accession>A0A0C9Y5M8</accession>